<evidence type="ECO:0000313" key="2">
    <source>
        <dbReference type="EMBL" id="PWA42570.1"/>
    </source>
</evidence>
<dbReference type="InterPro" id="IPR050232">
    <property type="entry name" value="FBL13/AtMIF1-like"/>
</dbReference>
<comment type="caution">
    <text evidence="2">The sequence shown here is derived from an EMBL/GenBank/DDBJ whole genome shotgun (WGS) entry which is preliminary data.</text>
</comment>
<evidence type="ECO:0000313" key="3">
    <source>
        <dbReference type="Proteomes" id="UP000245207"/>
    </source>
</evidence>
<dbReference type="InterPro" id="IPR032675">
    <property type="entry name" value="LRR_dom_sf"/>
</dbReference>
<organism evidence="2 3">
    <name type="scientific">Artemisia annua</name>
    <name type="common">Sweet wormwood</name>
    <dbReference type="NCBI Taxonomy" id="35608"/>
    <lineage>
        <taxon>Eukaryota</taxon>
        <taxon>Viridiplantae</taxon>
        <taxon>Streptophyta</taxon>
        <taxon>Embryophyta</taxon>
        <taxon>Tracheophyta</taxon>
        <taxon>Spermatophyta</taxon>
        <taxon>Magnoliopsida</taxon>
        <taxon>eudicotyledons</taxon>
        <taxon>Gunneridae</taxon>
        <taxon>Pentapetalae</taxon>
        <taxon>asterids</taxon>
        <taxon>campanulids</taxon>
        <taxon>Asterales</taxon>
        <taxon>Asteraceae</taxon>
        <taxon>Asteroideae</taxon>
        <taxon>Anthemideae</taxon>
        <taxon>Artemisiinae</taxon>
        <taxon>Artemisia</taxon>
    </lineage>
</organism>
<dbReference type="CDD" id="cd22160">
    <property type="entry name" value="F-box_AtFBL13-like"/>
    <property type="match status" value="1"/>
</dbReference>
<keyword evidence="3" id="KW-1185">Reference proteome</keyword>
<dbReference type="InterPro" id="IPR053781">
    <property type="entry name" value="F-box_AtFBL13-like"/>
</dbReference>
<reference evidence="2 3" key="1">
    <citation type="journal article" date="2018" name="Mol. Plant">
        <title>The genome of Artemisia annua provides insight into the evolution of Asteraceae family and artemisinin biosynthesis.</title>
        <authorList>
            <person name="Shen Q."/>
            <person name="Zhang L."/>
            <person name="Liao Z."/>
            <person name="Wang S."/>
            <person name="Yan T."/>
            <person name="Shi P."/>
            <person name="Liu M."/>
            <person name="Fu X."/>
            <person name="Pan Q."/>
            <person name="Wang Y."/>
            <person name="Lv Z."/>
            <person name="Lu X."/>
            <person name="Zhang F."/>
            <person name="Jiang W."/>
            <person name="Ma Y."/>
            <person name="Chen M."/>
            <person name="Hao X."/>
            <person name="Li L."/>
            <person name="Tang Y."/>
            <person name="Lv G."/>
            <person name="Zhou Y."/>
            <person name="Sun X."/>
            <person name="Brodelius P.E."/>
            <person name="Rose J.K.C."/>
            <person name="Tang K."/>
        </authorList>
    </citation>
    <scope>NUCLEOTIDE SEQUENCE [LARGE SCALE GENOMIC DNA]</scope>
    <source>
        <strain evidence="3">cv. Huhao1</strain>
        <tissue evidence="2">Leaf</tissue>
    </source>
</reference>
<dbReference type="Gene3D" id="3.80.10.10">
    <property type="entry name" value="Ribonuclease Inhibitor"/>
    <property type="match status" value="1"/>
</dbReference>
<dbReference type="PROSITE" id="PS50181">
    <property type="entry name" value="FBOX"/>
    <property type="match status" value="1"/>
</dbReference>
<dbReference type="PANTHER" id="PTHR31900:SF31">
    <property type="entry name" value="F-BOX_LRR-REPEAT PROTEIN 13-LIKE"/>
    <property type="match status" value="1"/>
</dbReference>
<dbReference type="Pfam" id="PF08387">
    <property type="entry name" value="FBD"/>
    <property type="match status" value="1"/>
</dbReference>
<dbReference type="Pfam" id="PF24758">
    <property type="entry name" value="LRR_At5g56370"/>
    <property type="match status" value="1"/>
</dbReference>
<gene>
    <name evidence="2" type="ORF">CTI12_AA543440</name>
</gene>
<sequence length="389" mass="45357">MGSKDVDRLSNMPNEVLSEILSLMPTKLAVRTSILSKRWRYNWTLVTSIDIDVLPFHGVENCCAFVDRVLDLCKSTEIKLFRLRFSNLWVQESRMTKWINEALRRKVGEFEIQCGLLELPISFYTCKTLTKLRVENECQNEFMDWQTPFNLPCLKTLDIVVYRHPSLNAFKLIRGCPVLESLSLQFTGYNNDNEDIFSIPTLKRLKLIRKLKWRSCNKLVFIVPNLEDLCLDSRWCSPFEMEELPSLVSELSDGPLRKVVTIKHLELKSDDYLCWESIFQYLESCSQLEHLTIEKPRESDWIEPQTVPTCMLMNLKTIKFENCMGEKDDIQFLEYMLGNAEVLKRITITCKSGLMEKELQLCARLLKCPRTSKYCEINFVGKSFDSATS</sequence>
<protein>
    <submittedName>
        <fullName evidence="2">FBD-like protein</fullName>
    </submittedName>
</protein>
<proteinExistence type="predicted"/>
<dbReference type="Pfam" id="PF00646">
    <property type="entry name" value="F-box"/>
    <property type="match status" value="1"/>
</dbReference>
<name>A0A2U1L0S0_ARTAN</name>
<dbReference type="OrthoDB" id="1434964at2759"/>
<dbReference type="EMBL" id="PKPP01012324">
    <property type="protein sequence ID" value="PWA42570.1"/>
    <property type="molecule type" value="Genomic_DNA"/>
</dbReference>
<dbReference type="Proteomes" id="UP000245207">
    <property type="component" value="Unassembled WGS sequence"/>
</dbReference>
<dbReference type="PANTHER" id="PTHR31900">
    <property type="entry name" value="F-BOX/RNI SUPERFAMILY PROTEIN-RELATED"/>
    <property type="match status" value="1"/>
</dbReference>
<dbReference type="InterPro" id="IPR036047">
    <property type="entry name" value="F-box-like_dom_sf"/>
</dbReference>
<evidence type="ECO:0000259" key="1">
    <source>
        <dbReference type="PROSITE" id="PS50181"/>
    </source>
</evidence>
<dbReference type="SUPFAM" id="SSF52047">
    <property type="entry name" value="RNI-like"/>
    <property type="match status" value="1"/>
</dbReference>
<dbReference type="InterPro" id="IPR001810">
    <property type="entry name" value="F-box_dom"/>
</dbReference>
<accession>A0A2U1L0S0</accession>
<dbReference type="STRING" id="35608.A0A2U1L0S0"/>
<dbReference type="SUPFAM" id="SSF81383">
    <property type="entry name" value="F-box domain"/>
    <property type="match status" value="1"/>
</dbReference>
<dbReference type="InterPro" id="IPR006566">
    <property type="entry name" value="FBD"/>
</dbReference>
<dbReference type="SMART" id="SM00579">
    <property type="entry name" value="FBD"/>
    <property type="match status" value="1"/>
</dbReference>
<dbReference type="InterPro" id="IPR055411">
    <property type="entry name" value="LRR_FXL15/At3g58940/PEG3-like"/>
</dbReference>
<feature type="domain" description="F-box" evidence="1">
    <location>
        <begin position="6"/>
        <end position="50"/>
    </location>
</feature>
<dbReference type="AlphaFoldDB" id="A0A2U1L0S0"/>